<feature type="compositionally biased region" description="Low complexity" evidence="10">
    <location>
        <begin position="67"/>
        <end position="87"/>
    </location>
</feature>
<dbReference type="Proteomes" id="UP000189704">
    <property type="component" value="Unplaced"/>
</dbReference>
<keyword evidence="4" id="KW-0963">Cytoplasm</keyword>
<dbReference type="InterPro" id="IPR015419">
    <property type="entry name" value="CTAG/Pcc1"/>
</dbReference>
<evidence type="ECO:0000256" key="2">
    <source>
        <dbReference type="ARBA" id="ARBA00004496"/>
    </source>
</evidence>
<dbReference type="GeneID" id="103275274"/>
<evidence type="ECO:0000313" key="11">
    <source>
        <dbReference type="Proteomes" id="UP000189704"/>
    </source>
</evidence>
<keyword evidence="11" id="KW-1185">Reference proteome</keyword>
<dbReference type="KEGG" id="csyr:103275274"/>
<comment type="similarity">
    <text evidence="3">Belongs to the CTAG/PCC1 family.</text>
</comment>
<evidence type="ECO:0000256" key="1">
    <source>
        <dbReference type="ARBA" id="ARBA00004123"/>
    </source>
</evidence>
<dbReference type="PANTHER" id="PTHR31283">
    <property type="entry name" value="EKC/KEOPS COMPLEX SUBUNIT PCC1 FAMILY MEMBER"/>
    <property type="match status" value="1"/>
</dbReference>
<dbReference type="GO" id="GO:0005634">
    <property type="term" value="C:nucleus"/>
    <property type="evidence" value="ECO:0007669"/>
    <property type="project" value="UniProtKB-SubCell"/>
</dbReference>
<proteinExistence type="inferred from homology"/>
<name>A0A3Q0EHM0_CARSF</name>
<dbReference type="OrthoDB" id="10025739at2759"/>
<evidence type="ECO:0000256" key="10">
    <source>
        <dbReference type="SAM" id="MobiDB-lite"/>
    </source>
</evidence>
<organism evidence="11 12">
    <name type="scientific">Carlito syrichta</name>
    <name type="common">Philippine tarsier</name>
    <name type="synonym">Tarsius syrichta</name>
    <dbReference type="NCBI Taxonomy" id="1868482"/>
    <lineage>
        <taxon>Eukaryota</taxon>
        <taxon>Metazoa</taxon>
        <taxon>Chordata</taxon>
        <taxon>Craniata</taxon>
        <taxon>Vertebrata</taxon>
        <taxon>Euteleostomi</taxon>
        <taxon>Mammalia</taxon>
        <taxon>Eutheria</taxon>
        <taxon>Euarchontoglires</taxon>
        <taxon>Primates</taxon>
        <taxon>Haplorrhini</taxon>
        <taxon>Tarsiiformes</taxon>
        <taxon>Tarsiidae</taxon>
        <taxon>Carlito</taxon>
    </lineage>
</organism>
<dbReference type="GO" id="GO:0070525">
    <property type="term" value="P:tRNA threonylcarbamoyladenosine metabolic process"/>
    <property type="evidence" value="ECO:0007669"/>
    <property type="project" value="TreeGrafter"/>
</dbReference>
<dbReference type="Pfam" id="PF09341">
    <property type="entry name" value="Pcc1"/>
    <property type="match status" value="1"/>
</dbReference>
<dbReference type="CTD" id="8270"/>
<dbReference type="Gene3D" id="3.30.310.50">
    <property type="entry name" value="Alpha-D-phosphohexomutase, C-terminal domain"/>
    <property type="match status" value="1"/>
</dbReference>
<evidence type="ECO:0000256" key="3">
    <source>
        <dbReference type="ARBA" id="ARBA00007073"/>
    </source>
</evidence>
<dbReference type="AlphaFoldDB" id="A0A3Q0EHM0"/>
<evidence type="ECO:0000256" key="5">
    <source>
        <dbReference type="ARBA" id="ARBA00022694"/>
    </source>
</evidence>
<sequence>MSCYTSGGHWAWGGDPAGIGHAPEGLHGRFPGPQKQKRSGCSQKRSFVRERSQGTAADPAGEALHVAGAPHAPGPGTDTAPAAGRPGIRPHTFTLSVPFPTPLEAEVALGSLAPDAEPHQRVVGKDLTVSGSVLAVHWKAEDCRLLRISIINFLDQLSLVVRTMQRFGPPFPTEPGLEKGADV</sequence>
<feature type="region of interest" description="Disordered" evidence="10">
    <location>
        <begin position="22"/>
        <end position="88"/>
    </location>
</feature>
<dbReference type="RefSeq" id="XP_021573578.1">
    <property type="nucleotide sequence ID" value="XM_021717903.1"/>
</dbReference>
<dbReference type="GO" id="GO:0000408">
    <property type="term" value="C:EKC/KEOPS complex"/>
    <property type="evidence" value="ECO:0007669"/>
    <property type="project" value="TreeGrafter"/>
</dbReference>
<evidence type="ECO:0000256" key="4">
    <source>
        <dbReference type="ARBA" id="ARBA00022490"/>
    </source>
</evidence>
<dbReference type="GO" id="GO:0008033">
    <property type="term" value="P:tRNA processing"/>
    <property type="evidence" value="ECO:0007669"/>
    <property type="project" value="UniProtKB-KW"/>
</dbReference>
<accession>A0A3Q0EHM0</accession>
<reference evidence="12" key="1">
    <citation type="submission" date="2025-08" db="UniProtKB">
        <authorList>
            <consortium name="RefSeq"/>
        </authorList>
    </citation>
    <scope>IDENTIFICATION</scope>
</reference>
<protein>
    <recommendedName>
        <fullName evidence="9">L antigen family member 3</fullName>
    </recommendedName>
</protein>
<keyword evidence="5" id="KW-0819">tRNA processing</keyword>
<dbReference type="GO" id="GO:0005737">
    <property type="term" value="C:cytoplasm"/>
    <property type="evidence" value="ECO:0007669"/>
    <property type="project" value="UniProtKB-SubCell"/>
</dbReference>
<dbReference type="FunFam" id="3.30.310.50:FF:000005">
    <property type="entry name" value="L antigen family member 3"/>
    <property type="match status" value="1"/>
</dbReference>
<keyword evidence="6" id="KW-0539">Nucleus</keyword>
<evidence type="ECO:0000256" key="9">
    <source>
        <dbReference type="ARBA" id="ARBA00076355"/>
    </source>
</evidence>
<comment type="function">
    <text evidence="7">Component of the EKC/KEOPS complex that is required for the formation of a threonylcarbamoyl group on adenosine at position 37 (t(6)A37) in tRNAs that read codons beginning with adenine. The complex is probably involved in the transfer of the threonylcarbamoyl moiety of threonylcarbamoyl-AMP (TC-AMP) to the N6 group of A37. LAGE3 functions as a dimerization module for the complex.</text>
</comment>
<evidence type="ECO:0000256" key="6">
    <source>
        <dbReference type="ARBA" id="ARBA00023242"/>
    </source>
</evidence>
<comment type="subunit">
    <text evidence="8">Component of the EKC/KEOPS complex composed of at least GON7, TP53RK, TPRKB, OSGEP and LAGE3; the whole complex dimerizes.</text>
</comment>
<evidence type="ECO:0000313" key="12">
    <source>
        <dbReference type="RefSeq" id="XP_021573578.1"/>
    </source>
</evidence>
<evidence type="ECO:0000256" key="7">
    <source>
        <dbReference type="ARBA" id="ARBA00053047"/>
    </source>
</evidence>
<comment type="subcellular location">
    <subcellularLocation>
        <location evidence="2">Cytoplasm</location>
    </subcellularLocation>
    <subcellularLocation>
        <location evidence="1">Nucleus</location>
    </subcellularLocation>
</comment>
<dbReference type="PANTHER" id="PTHR31283:SF19">
    <property type="entry name" value="EKC_KEOPS COMPLEX SUBUNIT LAGE3"/>
    <property type="match status" value="1"/>
</dbReference>
<evidence type="ECO:0000256" key="8">
    <source>
        <dbReference type="ARBA" id="ARBA00062157"/>
    </source>
</evidence>
<gene>
    <name evidence="12" type="primary">LAGE3</name>
</gene>